<evidence type="ECO:0000313" key="4">
    <source>
        <dbReference type="Proteomes" id="UP001216150"/>
    </source>
</evidence>
<feature type="compositionally biased region" description="Basic and acidic residues" evidence="1">
    <location>
        <begin position="282"/>
        <end position="305"/>
    </location>
</feature>
<feature type="region of interest" description="Disordered" evidence="1">
    <location>
        <begin position="1"/>
        <end position="30"/>
    </location>
</feature>
<feature type="domain" description="C2H2-type" evidence="2">
    <location>
        <begin position="126"/>
        <end position="151"/>
    </location>
</feature>
<feature type="compositionally biased region" description="Polar residues" evidence="1">
    <location>
        <begin position="267"/>
        <end position="281"/>
    </location>
</feature>
<dbReference type="GO" id="GO:0003824">
    <property type="term" value="F:catalytic activity"/>
    <property type="evidence" value="ECO:0007669"/>
    <property type="project" value="InterPro"/>
</dbReference>
<proteinExistence type="predicted"/>
<feature type="non-terminal residue" evidence="3">
    <location>
        <position position="1"/>
    </location>
</feature>
<dbReference type="Gene3D" id="3.40.50.1580">
    <property type="entry name" value="Nucleoside phosphorylase domain"/>
    <property type="match status" value="1"/>
</dbReference>
<feature type="region of interest" description="Disordered" evidence="1">
    <location>
        <begin position="266"/>
        <end position="314"/>
    </location>
</feature>
<dbReference type="PANTHER" id="PTHR35391">
    <property type="entry name" value="C2H2-TYPE DOMAIN-CONTAINING PROTEIN-RELATED"/>
    <property type="match status" value="1"/>
</dbReference>
<accession>A0AAD6GS86</accession>
<name>A0AAD6GS86_9EURO</name>
<protein>
    <recommendedName>
        <fullName evidence="2">C2H2-type domain-containing protein</fullName>
    </recommendedName>
</protein>
<dbReference type="SMART" id="SM00355">
    <property type="entry name" value="ZnF_C2H2"/>
    <property type="match status" value="3"/>
</dbReference>
<dbReference type="AlphaFoldDB" id="A0AAD6GS86"/>
<sequence length="420" mass="47200">SRSVSPRRAAKSSRDVPINPTNNTVTSASKASDNSIIKSNNLAEPATSSIMTSTVIDLDYPLPPRFDDDAHLFRCPCCCEALPAKMDDMNRWSCVLAGCDQPYVLFNTKESWRQHVLSDHRSITYWICFACGDRLQFNDEKAFLEHLRSIHKATIPPDQIPALVKLSQRATPEISRCPLCNWPEERVKVDKEVLLNHIAKDIHSFSLRVLPWADDNGQERDERIHDSSEKVYEWLVNNEIQRDPTKERPFGKRICSRYFHQNAYFAESSQGSSSNDPISESSRGEELEEPRKEGETIVHESQEQHDETDEDPVLNPVVSSLGAYTVGWISALPTGYRIAKAFLDEAHDNSLLRNINMPECSLGRIGSHDIVIASSPTGEYGKLAASRTAELILKSFPNIHFCLMVGIGSGVPSQNHDIRL</sequence>
<reference evidence="3 4" key="1">
    <citation type="journal article" date="2023" name="IMA Fungus">
        <title>Comparative genomic study of the Penicillium genus elucidates a diverse pangenome and 15 lateral gene transfer events.</title>
        <authorList>
            <person name="Petersen C."/>
            <person name="Sorensen T."/>
            <person name="Nielsen M.R."/>
            <person name="Sondergaard T.E."/>
            <person name="Sorensen J.L."/>
            <person name="Fitzpatrick D.A."/>
            <person name="Frisvad J.C."/>
            <person name="Nielsen K.L."/>
        </authorList>
    </citation>
    <scope>NUCLEOTIDE SEQUENCE [LARGE SCALE GENOMIC DNA]</scope>
    <source>
        <strain evidence="3 4">IBT 29057</strain>
    </source>
</reference>
<dbReference type="InterPro" id="IPR013087">
    <property type="entry name" value="Znf_C2H2_type"/>
</dbReference>
<feature type="compositionally biased region" description="Polar residues" evidence="1">
    <location>
        <begin position="19"/>
        <end position="30"/>
    </location>
</feature>
<comment type="caution">
    <text evidence="3">The sequence shown here is derived from an EMBL/GenBank/DDBJ whole genome shotgun (WGS) entry which is preliminary data.</text>
</comment>
<evidence type="ECO:0000256" key="1">
    <source>
        <dbReference type="SAM" id="MobiDB-lite"/>
    </source>
</evidence>
<organism evidence="3 4">
    <name type="scientific">Penicillium hetheringtonii</name>
    <dbReference type="NCBI Taxonomy" id="911720"/>
    <lineage>
        <taxon>Eukaryota</taxon>
        <taxon>Fungi</taxon>
        <taxon>Dikarya</taxon>
        <taxon>Ascomycota</taxon>
        <taxon>Pezizomycotina</taxon>
        <taxon>Eurotiomycetes</taxon>
        <taxon>Eurotiomycetidae</taxon>
        <taxon>Eurotiales</taxon>
        <taxon>Aspergillaceae</taxon>
        <taxon>Penicillium</taxon>
    </lineage>
</organism>
<dbReference type="Proteomes" id="UP001216150">
    <property type="component" value="Unassembled WGS sequence"/>
</dbReference>
<dbReference type="PANTHER" id="PTHR35391:SF7">
    <property type="entry name" value="C2H2-TYPE DOMAIN-CONTAINING PROTEIN"/>
    <property type="match status" value="1"/>
</dbReference>
<evidence type="ECO:0000313" key="3">
    <source>
        <dbReference type="EMBL" id="KAJ5585954.1"/>
    </source>
</evidence>
<gene>
    <name evidence="3" type="ORF">N7450_005741</name>
</gene>
<dbReference type="EMBL" id="JAQJAC010000004">
    <property type="protein sequence ID" value="KAJ5585954.1"/>
    <property type="molecule type" value="Genomic_DNA"/>
</dbReference>
<dbReference type="InterPro" id="IPR035994">
    <property type="entry name" value="Nucleoside_phosphorylase_sf"/>
</dbReference>
<feature type="domain" description="C2H2-type" evidence="2">
    <location>
        <begin position="175"/>
        <end position="203"/>
    </location>
</feature>
<feature type="domain" description="C2H2-type" evidence="2">
    <location>
        <begin position="92"/>
        <end position="120"/>
    </location>
</feature>
<evidence type="ECO:0000259" key="2">
    <source>
        <dbReference type="SMART" id="SM00355"/>
    </source>
</evidence>
<dbReference type="SUPFAM" id="SSF53167">
    <property type="entry name" value="Purine and uridine phosphorylases"/>
    <property type="match status" value="1"/>
</dbReference>
<dbReference type="GO" id="GO:0009116">
    <property type="term" value="P:nucleoside metabolic process"/>
    <property type="evidence" value="ECO:0007669"/>
    <property type="project" value="InterPro"/>
</dbReference>
<keyword evidence="4" id="KW-1185">Reference proteome</keyword>